<name>A0A1T4K3Y4_9ACTN</name>
<gene>
    <name evidence="2" type="ORF">SAMN02745673_00148</name>
</gene>
<feature type="compositionally biased region" description="Basic and acidic residues" evidence="1">
    <location>
        <begin position="1"/>
        <end position="12"/>
    </location>
</feature>
<dbReference type="AlphaFoldDB" id="A0A1T4K3Y4"/>
<feature type="region of interest" description="Disordered" evidence="1">
    <location>
        <begin position="1"/>
        <end position="24"/>
    </location>
</feature>
<organism evidence="2 3">
    <name type="scientific">Marinactinospora thermotolerans DSM 45154</name>
    <dbReference type="NCBI Taxonomy" id="1122192"/>
    <lineage>
        <taxon>Bacteria</taxon>
        <taxon>Bacillati</taxon>
        <taxon>Actinomycetota</taxon>
        <taxon>Actinomycetes</taxon>
        <taxon>Streptosporangiales</taxon>
        <taxon>Nocardiopsidaceae</taxon>
        <taxon>Marinactinospora</taxon>
    </lineage>
</organism>
<evidence type="ECO:0000256" key="1">
    <source>
        <dbReference type="SAM" id="MobiDB-lite"/>
    </source>
</evidence>
<sequence length="83" mass="9350">MVDDAHRTESAESLRAQQRHADAEHAELVARITRALRRREEIRIPASDQDDLERIRRAARAAGTRVGRRVAARRTAEGDIVLG</sequence>
<dbReference type="OrthoDB" id="9999778at2"/>
<reference evidence="2 3" key="1">
    <citation type="submission" date="2017-02" db="EMBL/GenBank/DDBJ databases">
        <authorList>
            <person name="Peterson S.W."/>
        </authorList>
    </citation>
    <scope>NUCLEOTIDE SEQUENCE [LARGE SCALE GENOMIC DNA]</scope>
    <source>
        <strain evidence="2 3">DSM 45154</strain>
    </source>
</reference>
<dbReference type="Proteomes" id="UP000190637">
    <property type="component" value="Unassembled WGS sequence"/>
</dbReference>
<evidence type="ECO:0000313" key="2">
    <source>
        <dbReference type="EMBL" id="SJZ37037.1"/>
    </source>
</evidence>
<dbReference type="STRING" id="1122192.SAMN02745673_00148"/>
<evidence type="ECO:0000313" key="3">
    <source>
        <dbReference type="Proteomes" id="UP000190637"/>
    </source>
</evidence>
<accession>A0A1T4K3Y4</accession>
<proteinExistence type="predicted"/>
<dbReference type="RefSeq" id="WP_078759590.1">
    <property type="nucleotide sequence ID" value="NZ_FUWS01000001.1"/>
</dbReference>
<keyword evidence="3" id="KW-1185">Reference proteome</keyword>
<dbReference type="EMBL" id="FUWS01000001">
    <property type="protein sequence ID" value="SJZ37037.1"/>
    <property type="molecule type" value="Genomic_DNA"/>
</dbReference>
<protein>
    <submittedName>
        <fullName evidence="2">Uncharacterized protein</fullName>
    </submittedName>
</protein>